<organism evidence="8 9">
    <name type="scientific">Thermogemmatispora tikiterensis</name>
    <dbReference type="NCBI Taxonomy" id="1825093"/>
    <lineage>
        <taxon>Bacteria</taxon>
        <taxon>Bacillati</taxon>
        <taxon>Chloroflexota</taxon>
        <taxon>Ktedonobacteria</taxon>
        <taxon>Thermogemmatisporales</taxon>
        <taxon>Thermogemmatisporaceae</taxon>
        <taxon>Thermogemmatispora</taxon>
    </lineage>
</organism>
<dbReference type="AlphaFoldDB" id="A0A328VFE4"/>
<dbReference type="Proteomes" id="UP000248706">
    <property type="component" value="Unassembled WGS sequence"/>
</dbReference>
<dbReference type="Pfam" id="PF00501">
    <property type="entry name" value="AMP-binding"/>
    <property type="match status" value="1"/>
</dbReference>
<dbReference type="OrthoDB" id="9781737at2"/>
<dbReference type="EMBL" id="MCIF01000002">
    <property type="protein sequence ID" value="RAQ94772.1"/>
    <property type="molecule type" value="Genomic_DNA"/>
</dbReference>
<dbReference type="RefSeq" id="WP_112426939.1">
    <property type="nucleotide sequence ID" value="NZ_MCIF01000002.1"/>
</dbReference>
<comment type="catalytic activity">
    <reaction evidence="5">
        <text>2-succinylbenzoate + ATP + CoA = 2-succinylbenzoyl-CoA + AMP + diphosphate</text>
        <dbReference type="Rhea" id="RHEA:17009"/>
        <dbReference type="ChEBI" id="CHEBI:18325"/>
        <dbReference type="ChEBI" id="CHEBI:30616"/>
        <dbReference type="ChEBI" id="CHEBI:33019"/>
        <dbReference type="ChEBI" id="CHEBI:57287"/>
        <dbReference type="ChEBI" id="CHEBI:57364"/>
        <dbReference type="ChEBI" id="CHEBI:456215"/>
        <dbReference type="EC" id="6.2.1.26"/>
    </reaction>
</comment>
<keyword evidence="1 5" id="KW-0474">Menaquinone biosynthesis</keyword>
<dbReference type="InterPro" id="IPR000873">
    <property type="entry name" value="AMP-dep_synth/lig_dom"/>
</dbReference>
<feature type="domain" description="AMP-dependent synthetase/ligase" evidence="6">
    <location>
        <begin position="20"/>
        <end position="380"/>
    </location>
</feature>
<dbReference type="InterPro" id="IPR050237">
    <property type="entry name" value="ATP-dep_AMP-bd_enzyme"/>
</dbReference>
<keyword evidence="9" id="KW-1185">Reference proteome</keyword>
<proteinExistence type="inferred from homology"/>
<dbReference type="UniPathway" id="UPA00079"/>
<comment type="function">
    <text evidence="5">Converts 2-succinylbenzoate (OSB) to 2-succinylbenzoyl-CoA (OSB-CoA).</text>
</comment>
<evidence type="ECO:0000256" key="1">
    <source>
        <dbReference type="ARBA" id="ARBA00022428"/>
    </source>
</evidence>
<comment type="pathway">
    <text evidence="5">Quinol/quinone metabolism; 1,4-dihydroxy-2-naphthoate biosynthesis; 1,4-dihydroxy-2-naphthoate from chorismate: step 5/7.</text>
</comment>
<evidence type="ECO:0000256" key="2">
    <source>
        <dbReference type="ARBA" id="ARBA00022598"/>
    </source>
</evidence>
<gene>
    <name evidence="5" type="primary">menE</name>
    <name evidence="8" type="ORF">A4R35_04435</name>
</gene>
<dbReference type="InterPro" id="IPR045851">
    <property type="entry name" value="AMP-bd_C_sf"/>
</dbReference>
<keyword evidence="2 5" id="KW-0436">Ligase</keyword>
<keyword evidence="3 5" id="KW-0547">Nucleotide-binding</keyword>
<dbReference type="UniPathway" id="UPA01057">
    <property type="reaction ID" value="UER00166"/>
</dbReference>
<evidence type="ECO:0000256" key="3">
    <source>
        <dbReference type="ARBA" id="ARBA00022741"/>
    </source>
</evidence>
<dbReference type="PANTHER" id="PTHR43767">
    <property type="entry name" value="LONG-CHAIN-FATTY-ACID--COA LIGASE"/>
    <property type="match status" value="1"/>
</dbReference>
<comment type="similarity">
    <text evidence="5">Belongs to the ATP-dependent AMP-binding enzyme family. MenE subfamily.</text>
</comment>
<dbReference type="CDD" id="cd05912">
    <property type="entry name" value="OSB_CoA_lg"/>
    <property type="match status" value="1"/>
</dbReference>
<evidence type="ECO:0000313" key="8">
    <source>
        <dbReference type="EMBL" id="RAQ94772.1"/>
    </source>
</evidence>
<dbReference type="GO" id="GO:0009234">
    <property type="term" value="P:menaquinone biosynthetic process"/>
    <property type="evidence" value="ECO:0007669"/>
    <property type="project" value="UniProtKB-UniRule"/>
</dbReference>
<dbReference type="NCBIfam" id="TIGR01923">
    <property type="entry name" value="menE"/>
    <property type="match status" value="1"/>
</dbReference>
<dbReference type="GO" id="GO:0008756">
    <property type="term" value="F:o-succinylbenzoate-CoA ligase activity"/>
    <property type="evidence" value="ECO:0007669"/>
    <property type="project" value="UniProtKB-UniRule"/>
</dbReference>
<accession>A0A328VFE4</accession>
<evidence type="ECO:0000259" key="7">
    <source>
        <dbReference type="Pfam" id="PF13193"/>
    </source>
</evidence>
<sequence>MDTDSPQTAAGSVLLPDWLQRCAENRPQHLAVQSGALRWSFAELAQQATNLAQQLAALGVRSGSRVALLAANSPAYVACVHALTRLRAILVPLNTRLSETELGWQLQDARVNLLLSDPGQADRARRLLTVRPQLASAILQLRPDGSVELDPSPPQTHTTTFTPAPLIDLNAVQAIMYTSGTTGQPKGVLITYGMHWWNAIGSALNLGLHLDDCWLACLPFFHIGGLTIIMRSAIYGISINVHEKFDAGAVNSSIFSEGVTIISVVAVMLQRMLEALESEQPGAGYPAHLRCVLLGGGPAPRPLLEACAARGIPVVQTYGLTEACSQAATLSPADALRKLGSAGRPLPPVQLEIRQDGRRAAPGEAGMIYLKGPTITPGYLDRPAATREALQDGWLATGDIGYLDEEGYLYVLDRRSDLIISGGENIYPAEIEAALLSHPAVAEAGVCGQPDPRWGQVPIAFVRLHPGQSTSTESLLSHLQTRLARYKLPRAIYFVGELPRNSSGKLLRRQLPSLLDHALN</sequence>
<dbReference type="Pfam" id="PF13193">
    <property type="entry name" value="AMP-binding_C"/>
    <property type="match status" value="1"/>
</dbReference>
<dbReference type="InterPro" id="IPR042099">
    <property type="entry name" value="ANL_N_sf"/>
</dbReference>
<protein>
    <recommendedName>
        <fullName evidence="5">2-succinylbenzoate--CoA ligase</fullName>
        <ecNumber evidence="5">6.2.1.26</ecNumber>
    </recommendedName>
    <alternativeName>
        <fullName evidence="5">o-succinylbenzoyl-CoA synthetase</fullName>
        <shortName evidence="5">OSB-CoA synthetase</shortName>
    </alternativeName>
</protein>
<dbReference type="PANTHER" id="PTHR43767:SF1">
    <property type="entry name" value="NONRIBOSOMAL PEPTIDE SYNTHASE PES1 (EUROFUNG)-RELATED"/>
    <property type="match status" value="1"/>
</dbReference>
<keyword evidence="4 5" id="KW-0067">ATP-binding</keyword>
<evidence type="ECO:0000256" key="5">
    <source>
        <dbReference type="HAMAP-Rule" id="MF_00731"/>
    </source>
</evidence>
<reference evidence="8 9" key="1">
    <citation type="submission" date="2016-08" db="EMBL/GenBank/DDBJ databases">
        <title>Analysis of Carbohydrate Active Enzymes in Thermogemmatispora T81 Reveals Carbohydrate Degradation Ability.</title>
        <authorList>
            <person name="Tomazini A."/>
            <person name="Lal S."/>
            <person name="Stott M."/>
            <person name="Henrissat B."/>
            <person name="Polikarpov I."/>
            <person name="Sparling R."/>
            <person name="Levin D.B."/>
        </authorList>
    </citation>
    <scope>NUCLEOTIDE SEQUENCE [LARGE SCALE GENOMIC DNA]</scope>
    <source>
        <strain evidence="8 9">T81</strain>
    </source>
</reference>
<dbReference type="FunFam" id="3.30.300.30:FF:000008">
    <property type="entry name" value="2,3-dihydroxybenzoate-AMP ligase"/>
    <property type="match status" value="1"/>
</dbReference>
<comment type="caution">
    <text evidence="8">The sequence shown here is derived from an EMBL/GenBank/DDBJ whole genome shotgun (WGS) entry which is preliminary data.</text>
</comment>
<name>A0A328VFE4_9CHLR</name>
<evidence type="ECO:0000256" key="4">
    <source>
        <dbReference type="ARBA" id="ARBA00022840"/>
    </source>
</evidence>
<comment type="pathway">
    <text evidence="5">Quinol/quinone metabolism; menaquinone biosynthesis.</text>
</comment>
<dbReference type="NCBIfam" id="NF002966">
    <property type="entry name" value="PRK03640.1"/>
    <property type="match status" value="1"/>
</dbReference>
<evidence type="ECO:0000259" key="6">
    <source>
        <dbReference type="Pfam" id="PF00501"/>
    </source>
</evidence>
<dbReference type="GO" id="GO:0005524">
    <property type="term" value="F:ATP binding"/>
    <property type="evidence" value="ECO:0007669"/>
    <property type="project" value="UniProtKB-KW"/>
</dbReference>
<dbReference type="Gene3D" id="3.40.50.12780">
    <property type="entry name" value="N-terminal domain of ligase-like"/>
    <property type="match status" value="1"/>
</dbReference>
<dbReference type="HAMAP" id="MF_00731">
    <property type="entry name" value="MenE"/>
    <property type="match status" value="1"/>
</dbReference>
<dbReference type="PROSITE" id="PS00455">
    <property type="entry name" value="AMP_BINDING"/>
    <property type="match status" value="1"/>
</dbReference>
<dbReference type="InterPro" id="IPR020845">
    <property type="entry name" value="AMP-binding_CS"/>
</dbReference>
<dbReference type="EC" id="6.2.1.26" evidence="5"/>
<dbReference type="InterPro" id="IPR025110">
    <property type="entry name" value="AMP-bd_C"/>
</dbReference>
<dbReference type="SUPFAM" id="SSF56801">
    <property type="entry name" value="Acetyl-CoA synthetase-like"/>
    <property type="match status" value="1"/>
</dbReference>
<dbReference type="Gene3D" id="3.30.300.30">
    <property type="match status" value="1"/>
</dbReference>
<feature type="domain" description="AMP-binding enzyme C-terminal" evidence="7">
    <location>
        <begin position="430"/>
        <end position="505"/>
    </location>
</feature>
<evidence type="ECO:0000313" key="9">
    <source>
        <dbReference type="Proteomes" id="UP000248706"/>
    </source>
</evidence>
<dbReference type="InterPro" id="IPR010192">
    <property type="entry name" value="MenE"/>
</dbReference>